<dbReference type="EMBL" id="BQKA01000006">
    <property type="protein sequence ID" value="GJM49381.1"/>
    <property type="molecule type" value="Genomic_DNA"/>
</dbReference>
<dbReference type="Proteomes" id="UP001207736">
    <property type="component" value="Unassembled WGS sequence"/>
</dbReference>
<dbReference type="Pfam" id="PF00128">
    <property type="entry name" value="Alpha-amylase"/>
    <property type="match status" value="1"/>
</dbReference>
<evidence type="ECO:0000313" key="4">
    <source>
        <dbReference type="Proteomes" id="UP001207736"/>
    </source>
</evidence>
<dbReference type="PANTHER" id="PTHR47786:SF2">
    <property type="entry name" value="GLYCOSYL HYDROLASE FAMILY 13 CATALYTIC DOMAIN-CONTAINING PROTEIN"/>
    <property type="match status" value="1"/>
</dbReference>
<comment type="caution">
    <text evidence="2">The sequence shown here is derived from an EMBL/GenBank/DDBJ whole genome shotgun (WGS) entry which is preliminary data.</text>
</comment>
<dbReference type="InterPro" id="IPR006047">
    <property type="entry name" value="GH13_cat_dom"/>
</dbReference>
<gene>
    <name evidence="2" type="ORF">RCZ15_03560</name>
    <name evidence="3" type="ORF">RCZ16_08480</name>
</gene>
<protein>
    <recommendedName>
        <fullName evidence="1">Glycosyl hydrolase family 13 catalytic domain-containing protein</fullName>
    </recommendedName>
</protein>
<evidence type="ECO:0000259" key="1">
    <source>
        <dbReference type="Pfam" id="PF00128"/>
    </source>
</evidence>
<dbReference type="Gene3D" id="3.20.20.80">
    <property type="entry name" value="Glycosidases"/>
    <property type="match status" value="1"/>
</dbReference>
<dbReference type="PANTHER" id="PTHR47786">
    <property type="entry name" value="ALPHA-1,4-GLUCAN:MALTOSE-1-PHOSPHATE MALTOSYLTRANSFERASE"/>
    <property type="match status" value="1"/>
</dbReference>
<accession>A0AAV5AU38</accession>
<name>A0AAV5AU38_9FLAO</name>
<evidence type="ECO:0000313" key="5">
    <source>
        <dbReference type="Proteomes" id="UP001208692"/>
    </source>
</evidence>
<evidence type="ECO:0000313" key="2">
    <source>
        <dbReference type="EMBL" id="GJM49381.1"/>
    </source>
</evidence>
<dbReference type="AlphaFoldDB" id="A0AAV5AU38"/>
<feature type="domain" description="Glycosyl hydrolase family 13 catalytic" evidence="1">
    <location>
        <begin position="21"/>
        <end position="105"/>
    </location>
</feature>
<keyword evidence="5" id="KW-1185">Reference proteome</keyword>
<dbReference type="EMBL" id="BQKB01000013">
    <property type="protein sequence ID" value="GJM52531.1"/>
    <property type="molecule type" value="Genomic_DNA"/>
</dbReference>
<reference evidence="2 5" key="1">
    <citation type="submission" date="2021-11" db="EMBL/GenBank/DDBJ databases">
        <title>Draft genome sequence of Capnocytophaga sp. strain KC07075 isolated from cat oral cavity.</title>
        <authorList>
            <person name="Suzuki M."/>
            <person name="Imaoka K."/>
            <person name="Kimura M."/>
            <person name="Morikawa S."/>
            <person name="Maeda K."/>
        </authorList>
    </citation>
    <scope>NUCLEOTIDE SEQUENCE</scope>
    <source>
        <strain evidence="2">KC07075</strain>
        <strain evidence="3 5">KC07079</strain>
    </source>
</reference>
<organism evidence="2 4">
    <name type="scientific">Capnocytophaga catalasegens</name>
    <dbReference type="NCBI Taxonomy" id="1004260"/>
    <lineage>
        <taxon>Bacteria</taxon>
        <taxon>Pseudomonadati</taxon>
        <taxon>Bacteroidota</taxon>
        <taxon>Flavobacteriia</taxon>
        <taxon>Flavobacteriales</taxon>
        <taxon>Flavobacteriaceae</taxon>
        <taxon>Capnocytophaga</taxon>
    </lineage>
</organism>
<dbReference type="GO" id="GO:0005975">
    <property type="term" value="P:carbohydrate metabolic process"/>
    <property type="evidence" value="ECO:0007669"/>
    <property type="project" value="InterPro"/>
</dbReference>
<dbReference type="SUPFAM" id="SSF51445">
    <property type="entry name" value="(Trans)glycosidases"/>
    <property type="match status" value="1"/>
</dbReference>
<proteinExistence type="predicted"/>
<dbReference type="InterPro" id="IPR017853">
    <property type="entry name" value="GH"/>
</dbReference>
<dbReference type="Proteomes" id="UP001208692">
    <property type="component" value="Unassembled WGS sequence"/>
</dbReference>
<evidence type="ECO:0000313" key="3">
    <source>
        <dbReference type="EMBL" id="GJM52531.1"/>
    </source>
</evidence>
<sequence length="108" mass="12592">MRLFIKLIQGNSQKKEHLQQLRNSFRVLKELGVDILWLMPINTIGEKNRKGTLGSPYSVKDYYGVNPEFGMLEDLKSFVTQAHKLGMYVILDWVANHTSWDNELTEKH</sequence>